<reference evidence="3 4" key="1">
    <citation type="submission" date="2020-08" db="EMBL/GenBank/DDBJ databases">
        <title>A Genomic Blueprint of the Chicken Gut Microbiome.</title>
        <authorList>
            <person name="Gilroy R."/>
            <person name="Ravi A."/>
            <person name="Getino M."/>
            <person name="Pursley I."/>
            <person name="Horton D.L."/>
            <person name="Alikhan N.-F."/>
            <person name="Baker D."/>
            <person name="Gharbi K."/>
            <person name="Hall N."/>
            <person name="Watson M."/>
            <person name="Adriaenssens E.M."/>
            <person name="Foster-Nyarko E."/>
            <person name="Jarju S."/>
            <person name="Secka A."/>
            <person name="Antonio M."/>
            <person name="Oren A."/>
            <person name="Chaudhuri R."/>
            <person name="La Ragione R.M."/>
            <person name="Hildebrand F."/>
            <person name="Pallen M.J."/>
        </authorList>
    </citation>
    <scope>NUCLEOTIDE SEQUENCE [LARGE SCALE GENOMIC DNA]</scope>
    <source>
        <strain evidence="3 4">Sa2BVA9</strain>
    </source>
</reference>
<evidence type="ECO:0000259" key="2">
    <source>
        <dbReference type="PROSITE" id="PS50042"/>
    </source>
</evidence>
<feature type="domain" description="Cyclic nucleotide-binding" evidence="2">
    <location>
        <begin position="1"/>
        <end position="64"/>
    </location>
</feature>
<protein>
    <recommendedName>
        <fullName evidence="2">Cyclic nucleotide-binding domain-containing protein</fullName>
    </recommendedName>
</protein>
<keyword evidence="4" id="KW-1185">Reference proteome</keyword>
<evidence type="ECO:0000313" key="4">
    <source>
        <dbReference type="Proteomes" id="UP000608071"/>
    </source>
</evidence>
<organism evidence="3 4">
    <name type="scientific">Paenibacillus gallinarum</name>
    <dbReference type="NCBI Taxonomy" id="2762232"/>
    <lineage>
        <taxon>Bacteria</taxon>
        <taxon>Bacillati</taxon>
        <taxon>Bacillota</taxon>
        <taxon>Bacilli</taxon>
        <taxon>Bacillales</taxon>
        <taxon>Paenibacillaceae</taxon>
        <taxon>Paenibacillus</taxon>
    </lineage>
</organism>
<evidence type="ECO:0000256" key="1">
    <source>
        <dbReference type="SAM" id="MobiDB-lite"/>
    </source>
</evidence>
<dbReference type="InterPro" id="IPR000595">
    <property type="entry name" value="cNMP-bd_dom"/>
</dbReference>
<accession>A0ABR8SW66</accession>
<dbReference type="Proteomes" id="UP000608071">
    <property type="component" value="Unassembled WGS sequence"/>
</dbReference>
<dbReference type="RefSeq" id="WP_191798991.1">
    <property type="nucleotide sequence ID" value="NZ_JACSQL010000002.1"/>
</dbReference>
<gene>
    <name evidence="3" type="ORF">H9647_06730</name>
</gene>
<dbReference type="PROSITE" id="PS50042">
    <property type="entry name" value="CNMP_BINDING_3"/>
    <property type="match status" value="1"/>
</dbReference>
<feature type="region of interest" description="Disordered" evidence="1">
    <location>
        <begin position="151"/>
        <end position="176"/>
    </location>
</feature>
<dbReference type="EMBL" id="JACSQL010000002">
    <property type="protein sequence ID" value="MBD7967750.1"/>
    <property type="molecule type" value="Genomic_DNA"/>
</dbReference>
<name>A0ABR8SW66_9BACL</name>
<proteinExistence type="predicted"/>
<sequence>MPAVNKALKKAANNQLAPQHFNSKTDEYEYSQGENGASFVTIKNSVSDVTLQNAITTVGNGNDFVAVDGNCTLTFEVVGTSASRTIVFELAGPSGVYMPHTAFNILEPTKFGTQTIGGSNTAPEIWKVEVPAGFSFRARVSAIAGGNVTIKGKAQSSQPSGITSLSSGGGTSSSGSNVKGAVQNVVTAGSKVQLPAFPSRIVTVIAKDTNVGYIYAGGSDVSSTVYGVKLKPGASYDFEVTNTNLIWIDASLSGEGVSYVAV</sequence>
<evidence type="ECO:0000313" key="3">
    <source>
        <dbReference type="EMBL" id="MBD7967750.1"/>
    </source>
</evidence>
<comment type="caution">
    <text evidence="3">The sequence shown here is derived from an EMBL/GenBank/DDBJ whole genome shotgun (WGS) entry which is preliminary data.</text>
</comment>